<evidence type="ECO:0000256" key="1">
    <source>
        <dbReference type="ARBA" id="ARBA00022801"/>
    </source>
</evidence>
<keyword evidence="4" id="KW-0624">Polysaccharide degradation</keyword>
<dbReference type="InterPro" id="IPR002022">
    <property type="entry name" value="Pec_lyase"/>
</dbReference>
<comment type="subcellular location">
    <subcellularLocation>
        <location evidence="4">Secreted</location>
    </subcellularLocation>
</comment>
<name>A0ABV0FWF6_9BURK</name>
<evidence type="ECO:0000259" key="7">
    <source>
        <dbReference type="SMART" id="SM00656"/>
    </source>
</evidence>
<keyword evidence="4" id="KW-0964">Secreted</keyword>
<dbReference type="Gene3D" id="2.160.20.10">
    <property type="entry name" value="Single-stranded right-handed beta-helix, Pectin lyase-like"/>
    <property type="match status" value="2"/>
</dbReference>
<feature type="chain" id="PRO_5045846095" evidence="6">
    <location>
        <begin position="19"/>
        <end position="936"/>
    </location>
</feature>
<organism evidence="8 9">
    <name type="scientific">Roseateles paludis</name>
    <dbReference type="NCBI Taxonomy" id="3145238"/>
    <lineage>
        <taxon>Bacteria</taxon>
        <taxon>Pseudomonadati</taxon>
        <taxon>Pseudomonadota</taxon>
        <taxon>Betaproteobacteria</taxon>
        <taxon>Burkholderiales</taxon>
        <taxon>Sphaerotilaceae</taxon>
        <taxon>Roseateles</taxon>
    </lineage>
</organism>
<feature type="region of interest" description="Disordered" evidence="5">
    <location>
        <begin position="841"/>
        <end position="864"/>
    </location>
</feature>
<dbReference type="Pfam" id="PF00544">
    <property type="entry name" value="Pectate_lyase_4"/>
    <property type="match status" value="1"/>
</dbReference>
<dbReference type="Pfam" id="PF01095">
    <property type="entry name" value="Pectinesterase"/>
    <property type="match status" value="1"/>
</dbReference>
<evidence type="ECO:0000256" key="3">
    <source>
        <dbReference type="ARBA" id="ARBA00023239"/>
    </source>
</evidence>
<accession>A0ABV0FWF6</accession>
<dbReference type="PANTHER" id="PTHR31683:SF18">
    <property type="entry name" value="PECTATE LYASE 21-RELATED"/>
    <property type="match status" value="1"/>
</dbReference>
<comment type="caution">
    <text evidence="8">The sequence shown here is derived from an EMBL/GenBank/DDBJ whole genome shotgun (WGS) entry which is preliminary data.</text>
</comment>
<evidence type="ECO:0000256" key="5">
    <source>
        <dbReference type="SAM" id="MobiDB-lite"/>
    </source>
</evidence>
<evidence type="ECO:0000313" key="8">
    <source>
        <dbReference type="EMBL" id="MEO3690235.1"/>
    </source>
</evidence>
<proteinExistence type="inferred from homology"/>
<dbReference type="RefSeq" id="WP_347703067.1">
    <property type="nucleotide sequence ID" value="NZ_JBDPZD010000001.1"/>
</dbReference>
<keyword evidence="3 4" id="KW-0456">Lyase</keyword>
<keyword evidence="1" id="KW-0378">Hydrolase</keyword>
<evidence type="ECO:0000256" key="6">
    <source>
        <dbReference type="SAM" id="SignalP"/>
    </source>
</evidence>
<dbReference type="Proteomes" id="UP001495147">
    <property type="component" value="Unassembled WGS sequence"/>
</dbReference>
<keyword evidence="9" id="KW-1185">Reference proteome</keyword>
<dbReference type="EMBL" id="JBDPZD010000001">
    <property type="protein sequence ID" value="MEO3690235.1"/>
    <property type="molecule type" value="Genomic_DNA"/>
</dbReference>
<feature type="domain" description="Pectate lyase" evidence="7">
    <location>
        <begin position="46"/>
        <end position="311"/>
    </location>
</feature>
<evidence type="ECO:0000256" key="2">
    <source>
        <dbReference type="ARBA" id="ARBA00023085"/>
    </source>
</evidence>
<evidence type="ECO:0000313" key="9">
    <source>
        <dbReference type="Proteomes" id="UP001495147"/>
    </source>
</evidence>
<dbReference type="InterPro" id="IPR000070">
    <property type="entry name" value="Pectinesterase_cat"/>
</dbReference>
<keyword evidence="4" id="KW-0119">Carbohydrate metabolism</keyword>
<dbReference type="SUPFAM" id="SSF51126">
    <property type="entry name" value="Pectin lyase-like"/>
    <property type="match status" value="2"/>
</dbReference>
<protein>
    <submittedName>
        <fullName evidence="8">Pectinesterase family protein</fullName>
    </submittedName>
</protein>
<gene>
    <name evidence="8" type="ORF">ABDJ85_02085</name>
</gene>
<evidence type="ECO:0000256" key="4">
    <source>
        <dbReference type="RuleBase" id="RU361173"/>
    </source>
</evidence>
<dbReference type="InterPro" id="IPR045032">
    <property type="entry name" value="PEL"/>
</dbReference>
<sequence length="936" mass="95825">MHKLLLAALALAGSAALAAVDPALQTAPTDGWAAQAGGTTGGATAAPSQIYSVSNRSQLLAAISNGAFQPKIIKVVGSIDMSQGTPFTSTSDQKARGQVKLPSNTTLIGGGPGAGFVNAWINIAGVSNVIVRNLTIVAPCDVGPIWDPTDGATGNWNAAYDAISVTGADHVWIDRNTITDVPVTDNLLPIENGKTRQCHDGAIDITKAADYVSVTNNIIEMHDKTMLIGSSDTGSTAAADVGRLKVTIAGNLFRNAQQRVPRVRFGLVHVFNNYFVGDKAANPYPHSYSIGVGKSGQILSHANLFAITGAAAGDCVGILQTLSADAVSFFKDAGSVLNGTVLGACPVSSNATWTPPYAFAPKPAALVKASVLAQAGAGKISSSITGGGNTGAVPGTLVPAAGATGVHTDTSLSIAFDSAPVLGSTGKLRVFRADGTLVDSIDVSTAPSSTDTQTLIPRTNLEIDAIGSGAMPDGRARYVWYRPVSIVGNTATIRLHNNKLSPATNYYVTLDSGMLVGTINGAAFNGVGAGAWSFTTKAAPLSNTAVRVSATEPGADFRTVQGALNWIMARCYSSVSANGCNTVTTPKTITVGAGLYPELLMLRNVANLSIVGESRAGVIVGDVNYESLNSGSGTSATSATTTLSTSGKVVGHRNLGGGRAVLLVEGADLLSLSNFTLQNAHVRTSTYDNQAEAIYFNTGTAANAARLVAKQMNFLSEQDTLQLKGYVWVYQSLVAGNVDYIWGNVMAALFEDCEIRSVFDNSSSSPGYIVQARATAGDKGFVFLNSRLTAGAGVTQAYLARSGGTTSSTYVDNVAFINTRMDTHILPVGWCLGTGTSKTGTGAGSCSTNPPPWAGTANGGATDAAGWREAGNMDASGAPLNVSSRLGAASVTVGGLPANVTLAKPFDSTAGFTTRAEVFQASTIATGAPGGWVPSP</sequence>
<keyword evidence="2" id="KW-0063">Aspartyl esterase</keyword>
<dbReference type="InterPro" id="IPR012334">
    <property type="entry name" value="Pectin_lyas_fold"/>
</dbReference>
<dbReference type="PANTHER" id="PTHR31683">
    <property type="entry name" value="PECTATE LYASE 18-RELATED"/>
    <property type="match status" value="1"/>
</dbReference>
<dbReference type="InterPro" id="IPR011050">
    <property type="entry name" value="Pectin_lyase_fold/virulence"/>
</dbReference>
<comment type="similarity">
    <text evidence="4">Belongs to the polysaccharide lyase 1 family.</text>
</comment>
<dbReference type="SMART" id="SM00656">
    <property type="entry name" value="Amb_all"/>
    <property type="match status" value="1"/>
</dbReference>
<reference evidence="8 9" key="1">
    <citation type="submission" date="2024-05" db="EMBL/GenBank/DDBJ databases">
        <title>Roseateles sp. DJS-2-20 16S ribosomal RNA gene Genome sequencing and assembly.</title>
        <authorList>
            <person name="Woo H."/>
        </authorList>
    </citation>
    <scope>NUCLEOTIDE SEQUENCE [LARGE SCALE GENOMIC DNA]</scope>
    <source>
        <strain evidence="8 9">DJS-2-20</strain>
    </source>
</reference>
<feature type="signal peptide" evidence="6">
    <location>
        <begin position="1"/>
        <end position="18"/>
    </location>
</feature>
<keyword evidence="6" id="KW-0732">Signal</keyword>